<protein>
    <submittedName>
        <fullName evidence="2">Uncharacterized protein</fullName>
    </submittedName>
</protein>
<organism evidence="2 3">
    <name type="scientific">Portunus trituberculatus</name>
    <name type="common">Swimming crab</name>
    <name type="synonym">Neptunus trituberculatus</name>
    <dbReference type="NCBI Taxonomy" id="210409"/>
    <lineage>
        <taxon>Eukaryota</taxon>
        <taxon>Metazoa</taxon>
        <taxon>Ecdysozoa</taxon>
        <taxon>Arthropoda</taxon>
        <taxon>Crustacea</taxon>
        <taxon>Multicrustacea</taxon>
        <taxon>Malacostraca</taxon>
        <taxon>Eumalacostraca</taxon>
        <taxon>Eucarida</taxon>
        <taxon>Decapoda</taxon>
        <taxon>Pleocyemata</taxon>
        <taxon>Brachyura</taxon>
        <taxon>Eubrachyura</taxon>
        <taxon>Portunoidea</taxon>
        <taxon>Portunidae</taxon>
        <taxon>Portuninae</taxon>
        <taxon>Portunus</taxon>
    </lineage>
</organism>
<dbReference type="Proteomes" id="UP000324222">
    <property type="component" value="Unassembled WGS sequence"/>
</dbReference>
<feature type="region of interest" description="Disordered" evidence="1">
    <location>
        <begin position="150"/>
        <end position="170"/>
    </location>
</feature>
<proteinExistence type="predicted"/>
<gene>
    <name evidence="2" type="ORF">E2C01_055599</name>
</gene>
<name>A0A5B7GV82_PORTR</name>
<reference evidence="2 3" key="1">
    <citation type="submission" date="2019-05" db="EMBL/GenBank/DDBJ databases">
        <title>Another draft genome of Portunus trituberculatus and its Hox gene families provides insights of decapod evolution.</title>
        <authorList>
            <person name="Jeong J.-H."/>
            <person name="Song I."/>
            <person name="Kim S."/>
            <person name="Choi T."/>
            <person name="Kim D."/>
            <person name="Ryu S."/>
            <person name="Kim W."/>
        </authorList>
    </citation>
    <scope>NUCLEOTIDE SEQUENCE [LARGE SCALE GENOMIC DNA]</scope>
    <source>
        <tissue evidence="2">Muscle</tissue>
    </source>
</reference>
<dbReference type="EMBL" id="VSRR010018616">
    <property type="protein sequence ID" value="MPC61526.1"/>
    <property type="molecule type" value="Genomic_DNA"/>
</dbReference>
<keyword evidence="3" id="KW-1185">Reference proteome</keyword>
<evidence type="ECO:0000256" key="1">
    <source>
        <dbReference type="SAM" id="MobiDB-lite"/>
    </source>
</evidence>
<comment type="caution">
    <text evidence="2">The sequence shown here is derived from an EMBL/GenBank/DDBJ whole genome shotgun (WGS) entry which is preliminary data.</text>
</comment>
<sequence length="170" mass="19074">MPTPPVSSYCITLPALRPGHHNTRPAHLLGGLRRRPFLATRCSSPYLCLLEEYRPATTPVIPTQDYPRAHKDLRDHENLRILMSTGLLLCEYHRRGSWPVFLKKAQGQKGVTTTDINIHKEFIGFPTNTSEIAAKKADFVHIAAIPEVEDATNGAQREDCDTEGSQDYPK</sequence>
<accession>A0A5B7GV82</accession>
<evidence type="ECO:0000313" key="2">
    <source>
        <dbReference type="EMBL" id="MPC61526.1"/>
    </source>
</evidence>
<dbReference type="AlphaFoldDB" id="A0A5B7GV82"/>
<evidence type="ECO:0000313" key="3">
    <source>
        <dbReference type="Proteomes" id="UP000324222"/>
    </source>
</evidence>